<evidence type="ECO:0000313" key="1">
    <source>
        <dbReference type="EMBL" id="OGL52739.1"/>
    </source>
</evidence>
<dbReference type="EMBL" id="MGDI01000030">
    <property type="protein sequence ID" value="OGL52739.1"/>
    <property type="molecule type" value="Genomic_DNA"/>
</dbReference>
<gene>
    <name evidence="1" type="ORF">A3G31_03720</name>
</gene>
<sequence length="74" mass="8506">MLILKPNIANKINNIIPYLLSIFKGIQSALSRNYKKGTVLFFLIFYFSKNKENRPLFMLSGRSAILLMLLSVIL</sequence>
<name>A0A1F7SG52_9BACT</name>
<dbReference type="AlphaFoldDB" id="A0A1F7SG52"/>
<dbReference type="STRING" id="1817883.A3G31_03720"/>
<evidence type="ECO:0000313" key="2">
    <source>
        <dbReference type="Proteomes" id="UP000178082"/>
    </source>
</evidence>
<dbReference type="Proteomes" id="UP000178082">
    <property type="component" value="Unassembled WGS sequence"/>
</dbReference>
<accession>A0A1F7SG52</accession>
<organism evidence="1 2">
    <name type="scientific">Candidatus Schekmanbacteria bacterium RIFCSPLOWO2_12_FULL_38_15</name>
    <dbReference type="NCBI Taxonomy" id="1817883"/>
    <lineage>
        <taxon>Bacteria</taxon>
        <taxon>Candidatus Schekmaniibacteriota</taxon>
    </lineage>
</organism>
<protein>
    <submittedName>
        <fullName evidence="1">Uncharacterized protein</fullName>
    </submittedName>
</protein>
<comment type="caution">
    <text evidence="1">The sequence shown here is derived from an EMBL/GenBank/DDBJ whole genome shotgun (WGS) entry which is preliminary data.</text>
</comment>
<reference evidence="1 2" key="1">
    <citation type="journal article" date="2016" name="Nat. Commun.">
        <title>Thousands of microbial genomes shed light on interconnected biogeochemical processes in an aquifer system.</title>
        <authorList>
            <person name="Anantharaman K."/>
            <person name="Brown C.T."/>
            <person name="Hug L.A."/>
            <person name="Sharon I."/>
            <person name="Castelle C.J."/>
            <person name="Probst A.J."/>
            <person name="Thomas B.C."/>
            <person name="Singh A."/>
            <person name="Wilkins M.J."/>
            <person name="Karaoz U."/>
            <person name="Brodie E.L."/>
            <person name="Williams K.H."/>
            <person name="Hubbard S.S."/>
            <person name="Banfield J.F."/>
        </authorList>
    </citation>
    <scope>NUCLEOTIDE SEQUENCE [LARGE SCALE GENOMIC DNA]</scope>
</reference>
<proteinExistence type="predicted"/>